<comment type="caution">
    <text evidence="3">The sequence shown here is derived from an EMBL/GenBank/DDBJ whole genome shotgun (WGS) entry which is preliminary data.</text>
</comment>
<dbReference type="SMART" id="SM00751">
    <property type="entry name" value="BSD"/>
    <property type="match status" value="1"/>
</dbReference>
<accession>A0A834JMR4</accession>
<gene>
    <name evidence="3" type="ORF">HZH66_009315</name>
</gene>
<evidence type="ECO:0000256" key="1">
    <source>
        <dbReference type="SAM" id="MobiDB-lite"/>
    </source>
</evidence>
<dbReference type="GO" id="GO:0038203">
    <property type="term" value="P:TORC2 signaling"/>
    <property type="evidence" value="ECO:0007669"/>
    <property type="project" value="TreeGrafter"/>
</dbReference>
<evidence type="ECO:0000313" key="3">
    <source>
        <dbReference type="EMBL" id="KAF7390835.1"/>
    </source>
</evidence>
<feature type="region of interest" description="Disordered" evidence="1">
    <location>
        <begin position="163"/>
        <end position="191"/>
    </location>
</feature>
<feature type="compositionally biased region" description="Low complexity" evidence="1">
    <location>
        <begin position="163"/>
        <end position="184"/>
    </location>
</feature>
<dbReference type="SUPFAM" id="SSF140383">
    <property type="entry name" value="BSD domain-like"/>
    <property type="match status" value="1"/>
</dbReference>
<dbReference type="AlphaFoldDB" id="A0A834JMR4"/>
<dbReference type="Gene3D" id="1.10.3970.10">
    <property type="entry name" value="BSD domain"/>
    <property type="match status" value="1"/>
</dbReference>
<sequence length="279" mass="31878">MVKGRVDDNTFSREALKERLAERLIAELNKEQEAFIASKQDGKGEAVAPWVGAPNEDVLREECLSLSTERRNFTRAPPPDVEFAWDFEAIQPVARATLALDPNLEKMRYELVPKVVSEDEFWRNYFYRVSLLRQSHELNAMANQQESENPNQNLSTTDSMDHTQVQVTTGQETSSTVTTGNNNTLADSPGHEFVSDSMRVSDTDLEEVREGMKKLGMQPSKEEDWELELEAELKDYEFVSSGQERRNNELVSDIIGNKDWEKQIDEMLNEGQNIFPVID</sequence>
<dbReference type="InterPro" id="IPR051494">
    <property type="entry name" value="BSD_domain-containing"/>
</dbReference>
<feature type="domain" description="BSD" evidence="2">
    <location>
        <begin position="88"/>
        <end position="133"/>
    </location>
</feature>
<dbReference type="Proteomes" id="UP000614350">
    <property type="component" value="Unassembled WGS sequence"/>
</dbReference>
<evidence type="ECO:0000259" key="2">
    <source>
        <dbReference type="PROSITE" id="PS50858"/>
    </source>
</evidence>
<dbReference type="InterPro" id="IPR035925">
    <property type="entry name" value="BSD_dom_sf"/>
</dbReference>
<dbReference type="PROSITE" id="PS50858">
    <property type="entry name" value="BSD"/>
    <property type="match status" value="1"/>
</dbReference>
<dbReference type="InterPro" id="IPR005607">
    <property type="entry name" value="BSD_dom"/>
</dbReference>
<proteinExistence type="predicted"/>
<reference evidence="3" key="1">
    <citation type="journal article" date="2020" name="G3 (Bethesda)">
        <title>High-Quality Assemblies for Three Invasive Social Wasps from the &lt;i&gt;Vespula&lt;/i&gt; Genus.</title>
        <authorList>
            <person name="Harrop T.W.R."/>
            <person name="Guhlin J."/>
            <person name="McLaughlin G.M."/>
            <person name="Permina E."/>
            <person name="Stockwell P."/>
            <person name="Gilligan J."/>
            <person name="Le Lec M.F."/>
            <person name="Gruber M.A.M."/>
            <person name="Quinn O."/>
            <person name="Lovegrove M."/>
            <person name="Duncan E.J."/>
            <person name="Remnant E.J."/>
            <person name="Van Eeckhoven J."/>
            <person name="Graham B."/>
            <person name="Knapp R.A."/>
            <person name="Langford K.W."/>
            <person name="Kronenberg Z."/>
            <person name="Press M.O."/>
            <person name="Eacker S.M."/>
            <person name="Wilson-Rankin E.E."/>
            <person name="Purcell J."/>
            <person name="Lester P.J."/>
            <person name="Dearden P.K."/>
        </authorList>
    </citation>
    <scope>NUCLEOTIDE SEQUENCE</scope>
    <source>
        <strain evidence="3">Marl-1</strain>
    </source>
</reference>
<protein>
    <recommendedName>
        <fullName evidence="2">BSD domain-containing protein</fullName>
    </recommendedName>
</protein>
<name>A0A834JMR4_VESVU</name>
<dbReference type="GO" id="GO:0005794">
    <property type="term" value="C:Golgi apparatus"/>
    <property type="evidence" value="ECO:0007669"/>
    <property type="project" value="TreeGrafter"/>
</dbReference>
<dbReference type="GO" id="GO:0005634">
    <property type="term" value="C:nucleus"/>
    <property type="evidence" value="ECO:0007669"/>
    <property type="project" value="TreeGrafter"/>
</dbReference>
<organism evidence="3 4">
    <name type="scientific">Vespula vulgaris</name>
    <name type="common">Yellow jacket</name>
    <name type="synonym">Wasp</name>
    <dbReference type="NCBI Taxonomy" id="7454"/>
    <lineage>
        <taxon>Eukaryota</taxon>
        <taxon>Metazoa</taxon>
        <taxon>Ecdysozoa</taxon>
        <taxon>Arthropoda</taxon>
        <taxon>Hexapoda</taxon>
        <taxon>Insecta</taxon>
        <taxon>Pterygota</taxon>
        <taxon>Neoptera</taxon>
        <taxon>Endopterygota</taxon>
        <taxon>Hymenoptera</taxon>
        <taxon>Apocrita</taxon>
        <taxon>Aculeata</taxon>
        <taxon>Vespoidea</taxon>
        <taxon>Vespidae</taxon>
        <taxon>Vespinae</taxon>
        <taxon>Vespula</taxon>
    </lineage>
</organism>
<keyword evidence="4" id="KW-1185">Reference proteome</keyword>
<dbReference type="PANTHER" id="PTHR16019">
    <property type="entry name" value="SYNAPSE-ASSOCIATED PROTEIN"/>
    <property type="match status" value="1"/>
</dbReference>
<dbReference type="GO" id="GO:0048172">
    <property type="term" value="P:regulation of short-term neuronal synaptic plasticity"/>
    <property type="evidence" value="ECO:0007669"/>
    <property type="project" value="TreeGrafter"/>
</dbReference>
<dbReference type="PANTHER" id="PTHR16019:SF6">
    <property type="entry name" value="SYNAPSE-ASSOCIATED PROTEIN 1"/>
    <property type="match status" value="1"/>
</dbReference>
<dbReference type="EMBL" id="JACSEA010000010">
    <property type="protein sequence ID" value="KAF7390835.1"/>
    <property type="molecule type" value="Genomic_DNA"/>
</dbReference>
<dbReference type="Pfam" id="PF03909">
    <property type="entry name" value="BSD"/>
    <property type="match status" value="1"/>
</dbReference>
<evidence type="ECO:0000313" key="4">
    <source>
        <dbReference type="Proteomes" id="UP000614350"/>
    </source>
</evidence>